<dbReference type="InterPro" id="IPR036513">
    <property type="entry name" value="STAS_dom_sf"/>
</dbReference>
<evidence type="ECO:0000313" key="3">
    <source>
        <dbReference type="EMBL" id="RCW21038.1"/>
    </source>
</evidence>
<gene>
    <name evidence="3" type="ORF">DFR48_1112</name>
</gene>
<dbReference type="Gene3D" id="3.30.750.24">
    <property type="entry name" value="STAS domain"/>
    <property type="match status" value="1"/>
</dbReference>
<organism evidence="3 4">
    <name type="scientific">Ciceribacter lividus</name>
    <dbReference type="NCBI Taxonomy" id="1197950"/>
    <lineage>
        <taxon>Bacteria</taxon>
        <taxon>Pseudomonadati</taxon>
        <taxon>Pseudomonadota</taxon>
        <taxon>Alphaproteobacteria</taxon>
        <taxon>Hyphomicrobiales</taxon>
        <taxon>Rhizobiaceae</taxon>
        <taxon>Ciceribacter</taxon>
    </lineage>
</organism>
<evidence type="ECO:0000256" key="1">
    <source>
        <dbReference type="SAM" id="MobiDB-lite"/>
    </source>
</evidence>
<sequence length="107" mass="11536">MIPLSGRLTLRDARAICARLREAMAGSNRITIDIQDLKSLDVAVVQLLLAARKSAEQQHKSLSISPLPSEALQTILIESGLAGHGGDDGERRDAFGLASNFKERQDA</sequence>
<comment type="caution">
    <text evidence="3">The sequence shown here is derived from an EMBL/GenBank/DDBJ whole genome shotgun (WGS) entry which is preliminary data.</text>
</comment>
<proteinExistence type="predicted"/>
<dbReference type="SUPFAM" id="SSF52091">
    <property type="entry name" value="SpoIIaa-like"/>
    <property type="match status" value="1"/>
</dbReference>
<evidence type="ECO:0000313" key="4">
    <source>
        <dbReference type="Proteomes" id="UP000252582"/>
    </source>
</evidence>
<dbReference type="InterPro" id="IPR002645">
    <property type="entry name" value="STAS_dom"/>
</dbReference>
<dbReference type="EMBL" id="QPIX01000011">
    <property type="protein sequence ID" value="RCW21038.1"/>
    <property type="molecule type" value="Genomic_DNA"/>
</dbReference>
<protein>
    <submittedName>
        <fullName evidence="3">Anti-anti-sigma regulatory factor</fullName>
    </submittedName>
</protein>
<feature type="domain" description="STAS" evidence="2">
    <location>
        <begin position="1"/>
        <end position="107"/>
    </location>
</feature>
<reference evidence="3 4" key="1">
    <citation type="submission" date="2018-07" db="EMBL/GenBank/DDBJ databases">
        <title>Genomic Encyclopedia of Type Strains, Phase IV (KMG-IV): sequencing the most valuable type-strain genomes for metagenomic binning, comparative biology and taxonomic classification.</title>
        <authorList>
            <person name="Goeker M."/>
        </authorList>
    </citation>
    <scope>NUCLEOTIDE SEQUENCE [LARGE SCALE GENOMIC DNA]</scope>
    <source>
        <strain evidence="3 4">DSM 25528</strain>
    </source>
</reference>
<name>A0A6I7HJ06_9HYPH</name>
<dbReference type="Pfam" id="PF13466">
    <property type="entry name" value="STAS_2"/>
    <property type="match status" value="1"/>
</dbReference>
<evidence type="ECO:0000259" key="2">
    <source>
        <dbReference type="PROSITE" id="PS50801"/>
    </source>
</evidence>
<accession>A0A6I7HJ06</accession>
<dbReference type="AlphaFoldDB" id="A0A6I7HJ06"/>
<feature type="compositionally biased region" description="Basic and acidic residues" evidence="1">
    <location>
        <begin position="85"/>
        <end position="94"/>
    </location>
</feature>
<keyword evidence="4" id="KW-1185">Reference proteome</keyword>
<dbReference type="PROSITE" id="PS50801">
    <property type="entry name" value="STAS"/>
    <property type="match status" value="1"/>
</dbReference>
<dbReference type="InterPro" id="IPR058548">
    <property type="entry name" value="MlaB-like_STAS"/>
</dbReference>
<dbReference type="Proteomes" id="UP000252582">
    <property type="component" value="Unassembled WGS sequence"/>
</dbReference>
<feature type="region of interest" description="Disordered" evidence="1">
    <location>
        <begin position="83"/>
        <end position="107"/>
    </location>
</feature>